<feature type="chain" id="PRO_5030100342" description="DUF3299 domain-containing protein" evidence="1">
    <location>
        <begin position="20"/>
        <end position="161"/>
    </location>
</feature>
<dbReference type="Pfam" id="PF11736">
    <property type="entry name" value="DUF3299"/>
    <property type="match status" value="1"/>
</dbReference>
<dbReference type="Gene3D" id="2.40.50.870">
    <property type="entry name" value="Protein of unknown function (DUF3299)"/>
    <property type="match status" value="1"/>
</dbReference>
<sequence length="161" mass="17894">MKPFLLSTLLTLVAGVVVAADAPRELDWLELMPKDEVELLNQAPEISHDGTFRMEQQGSFRTIAGLDGQHVKLPGYIVPVDVSEDQKMSSFFLVPYFGACVHVPPPPPNQIVFVTLREPMAVTDMYDAFWIEGTLKVQRVQKDIAASAYVLEADKVSLYEG</sequence>
<dbReference type="Proteomes" id="UP000294599">
    <property type="component" value="Unassembled WGS sequence"/>
</dbReference>
<accession>A0A4S3KZW8</accession>
<organism evidence="2 3">
    <name type="scientific">Pseudofulvimonas gallinarii</name>
    <dbReference type="NCBI Taxonomy" id="634155"/>
    <lineage>
        <taxon>Bacteria</taxon>
        <taxon>Pseudomonadati</taxon>
        <taxon>Pseudomonadota</taxon>
        <taxon>Gammaproteobacteria</taxon>
        <taxon>Lysobacterales</taxon>
        <taxon>Rhodanobacteraceae</taxon>
        <taxon>Pseudofulvimonas</taxon>
    </lineage>
</organism>
<comment type="caution">
    <text evidence="2">The sequence shown here is derived from an EMBL/GenBank/DDBJ whole genome shotgun (WGS) entry which is preliminary data.</text>
</comment>
<dbReference type="AlphaFoldDB" id="A0A4S3KZW8"/>
<gene>
    <name evidence="2" type="ORF">EDC25_10158</name>
</gene>
<evidence type="ECO:0000313" key="2">
    <source>
        <dbReference type="EMBL" id="TCT01203.1"/>
    </source>
</evidence>
<dbReference type="RefSeq" id="WP_123521874.1">
    <property type="nucleotide sequence ID" value="NZ_JBHLWF010000005.1"/>
</dbReference>
<protein>
    <recommendedName>
        <fullName evidence="4">DUF3299 domain-containing protein</fullName>
    </recommendedName>
</protein>
<keyword evidence="1" id="KW-0732">Signal</keyword>
<feature type="signal peptide" evidence="1">
    <location>
        <begin position="1"/>
        <end position="19"/>
    </location>
</feature>
<proteinExistence type="predicted"/>
<name>A0A4S3KZW8_9GAMM</name>
<dbReference type="EMBL" id="SMAF01000001">
    <property type="protein sequence ID" value="TCT01203.1"/>
    <property type="molecule type" value="Genomic_DNA"/>
</dbReference>
<evidence type="ECO:0000313" key="3">
    <source>
        <dbReference type="Proteomes" id="UP000294599"/>
    </source>
</evidence>
<keyword evidence="3" id="KW-1185">Reference proteome</keyword>
<evidence type="ECO:0000256" key="1">
    <source>
        <dbReference type="SAM" id="SignalP"/>
    </source>
</evidence>
<dbReference type="OrthoDB" id="9784998at2"/>
<reference evidence="2 3" key="1">
    <citation type="submission" date="2019-03" db="EMBL/GenBank/DDBJ databases">
        <title>Genomic Encyclopedia of Type Strains, Phase IV (KMG-IV): sequencing the most valuable type-strain genomes for metagenomic binning, comparative biology and taxonomic classification.</title>
        <authorList>
            <person name="Goeker M."/>
        </authorList>
    </citation>
    <scope>NUCLEOTIDE SEQUENCE [LARGE SCALE GENOMIC DNA]</scope>
    <source>
        <strain evidence="2 3">DSM 21944</strain>
    </source>
</reference>
<evidence type="ECO:0008006" key="4">
    <source>
        <dbReference type="Google" id="ProtNLM"/>
    </source>
</evidence>
<dbReference type="InterPro" id="IPR021727">
    <property type="entry name" value="DUF3299"/>
</dbReference>